<feature type="binding site" description="axial binding residue" evidence="8">
    <location>
        <position position="478"/>
    </location>
    <ligand>
        <name>heme</name>
        <dbReference type="ChEBI" id="CHEBI:30413"/>
    </ligand>
    <ligandPart>
        <name>Fe</name>
        <dbReference type="ChEBI" id="CHEBI:18248"/>
    </ligandPart>
</feature>
<keyword evidence="3 8" id="KW-0349">Heme</keyword>
<evidence type="ECO:0000256" key="8">
    <source>
        <dbReference type="PIRSR" id="PIRSR602403-1"/>
    </source>
</evidence>
<protein>
    <submittedName>
        <fullName evidence="10">Uncharacterized protein</fullName>
    </submittedName>
</protein>
<dbReference type="GO" id="GO:0020037">
    <property type="term" value="F:heme binding"/>
    <property type="evidence" value="ECO:0007669"/>
    <property type="project" value="InterPro"/>
</dbReference>
<dbReference type="Pfam" id="PF00067">
    <property type="entry name" value="p450"/>
    <property type="match status" value="1"/>
</dbReference>
<keyword evidence="4 8" id="KW-0479">Metal-binding</keyword>
<evidence type="ECO:0000256" key="4">
    <source>
        <dbReference type="ARBA" id="ARBA00022723"/>
    </source>
</evidence>
<evidence type="ECO:0000256" key="7">
    <source>
        <dbReference type="ARBA" id="ARBA00023033"/>
    </source>
</evidence>
<dbReference type="OrthoDB" id="3934656at2759"/>
<sequence length="530" mass="59113">MTLEHLVSTVVADAQRMDWDAKRTTLIASALLFVSLYLAITRFRTWRRLSAFPGPLFASISYLPMLRIRRSGRSHLEYFTLSKKYGPLVRIGPNDLLASNPDHLRRMSAARSTYERSSWYSATRLDPYHDMMGSVMDKPAHMSIRSKLAAGYTGKDNPGLEADIESQVQSLVDLIRREYLSEGHVKPVDFGRLADFYAHDSKSVLAFGKPLGLLKKNDDVRGIIAIVKVALEWIQVFTDIPPLQKIFLSDTVLKLFGPKPTDSWGVGYLMGMARESVASRFQPDAKDHQDLLVSFSLIPIKWTILTINQGSFLRHGLDRRSAESEAMFPIIAGSDTTANAINMTVSHVAANPDVAIKIRGELEAAISEGKISSPVTNAEAIKLPYLQAVIWEGLRVHPPFGGLIMKQVGAEGDMFDGKFLPAGTRIGHSTWAVTHETSVFGADADLFRPERWLEADEKTRATMRKQTELVFGSGRWGCPGKTVAFIELNKVMVELFRNFDFHLIHKPTSKKEENSFLSGSLPMSVTNRTS</sequence>
<organism evidence="10 11">
    <name type="scientific">Cytospora schulzeri</name>
    <dbReference type="NCBI Taxonomy" id="448051"/>
    <lineage>
        <taxon>Eukaryota</taxon>
        <taxon>Fungi</taxon>
        <taxon>Dikarya</taxon>
        <taxon>Ascomycota</taxon>
        <taxon>Pezizomycotina</taxon>
        <taxon>Sordariomycetes</taxon>
        <taxon>Sordariomycetidae</taxon>
        <taxon>Diaporthales</taxon>
        <taxon>Cytosporaceae</taxon>
        <taxon>Cytospora</taxon>
    </lineage>
</organism>
<evidence type="ECO:0000256" key="6">
    <source>
        <dbReference type="ARBA" id="ARBA00023004"/>
    </source>
</evidence>
<keyword evidence="9" id="KW-0812">Transmembrane</keyword>
<keyword evidence="9" id="KW-1133">Transmembrane helix</keyword>
<reference evidence="10 11" key="1">
    <citation type="submission" date="2015-09" db="EMBL/GenBank/DDBJ databases">
        <title>Host preference determinants of Valsa canker pathogens revealed by comparative genomics.</title>
        <authorList>
            <person name="Yin Z."/>
            <person name="Huang L."/>
        </authorList>
    </citation>
    <scope>NUCLEOTIDE SEQUENCE [LARGE SCALE GENOMIC DNA]</scope>
    <source>
        <strain evidence="10 11">03-1</strain>
    </source>
</reference>
<dbReference type="PANTHER" id="PTHR24305">
    <property type="entry name" value="CYTOCHROME P450"/>
    <property type="match status" value="1"/>
</dbReference>
<dbReference type="EMBL" id="LKEA01000026">
    <property type="protein sequence ID" value="ROV98368.1"/>
    <property type="molecule type" value="Genomic_DNA"/>
</dbReference>
<accession>A0A423W4X8</accession>
<evidence type="ECO:0000256" key="3">
    <source>
        <dbReference type="ARBA" id="ARBA00022617"/>
    </source>
</evidence>
<dbReference type="PRINTS" id="PR00385">
    <property type="entry name" value="P450"/>
</dbReference>
<dbReference type="STRING" id="356882.A0A423W4X8"/>
<feature type="transmembrane region" description="Helical" evidence="9">
    <location>
        <begin position="25"/>
        <end position="43"/>
    </location>
</feature>
<dbReference type="SUPFAM" id="SSF48264">
    <property type="entry name" value="Cytochrome P450"/>
    <property type="match status" value="1"/>
</dbReference>
<evidence type="ECO:0000256" key="1">
    <source>
        <dbReference type="ARBA" id="ARBA00001971"/>
    </source>
</evidence>
<gene>
    <name evidence="10" type="ORF">VMCG_07138</name>
</gene>
<dbReference type="PANTHER" id="PTHR24305:SF77">
    <property type="entry name" value="CYTOCHROME P450 MONOOXYGENASE"/>
    <property type="match status" value="1"/>
</dbReference>
<evidence type="ECO:0000313" key="11">
    <source>
        <dbReference type="Proteomes" id="UP000283895"/>
    </source>
</evidence>
<name>A0A423W4X8_9PEZI</name>
<dbReference type="GO" id="GO:0005506">
    <property type="term" value="F:iron ion binding"/>
    <property type="evidence" value="ECO:0007669"/>
    <property type="project" value="InterPro"/>
</dbReference>
<comment type="similarity">
    <text evidence="2">Belongs to the cytochrome P450 family.</text>
</comment>
<proteinExistence type="inferred from homology"/>
<keyword evidence="5" id="KW-0560">Oxidoreductase</keyword>
<dbReference type="GO" id="GO:0016705">
    <property type="term" value="F:oxidoreductase activity, acting on paired donors, with incorporation or reduction of molecular oxygen"/>
    <property type="evidence" value="ECO:0007669"/>
    <property type="project" value="InterPro"/>
</dbReference>
<evidence type="ECO:0000256" key="2">
    <source>
        <dbReference type="ARBA" id="ARBA00010617"/>
    </source>
</evidence>
<dbReference type="AlphaFoldDB" id="A0A423W4X8"/>
<keyword evidence="9" id="KW-0472">Membrane</keyword>
<keyword evidence="6 8" id="KW-0408">Iron</keyword>
<dbReference type="CDD" id="cd11060">
    <property type="entry name" value="CYP57A1-like"/>
    <property type="match status" value="1"/>
</dbReference>
<dbReference type="InterPro" id="IPR050121">
    <property type="entry name" value="Cytochrome_P450_monoxygenase"/>
</dbReference>
<evidence type="ECO:0000256" key="9">
    <source>
        <dbReference type="SAM" id="Phobius"/>
    </source>
</evidence>
<evidence type="ECO:0000313" key="10">
    <source>
        <dbReference type="EMBL" id="ROV98368.1"/>
    </source>
</evidence>
<dbReference type="InterPro" id="IPR001128">
    <property type="entry name" value="Cyt_P450"/>
</dbReference>
<keyword evidence="11" id="KW-1185">Reference proteome</keyword>
<dbReference type="Gene3D" id="1.10.630.10">
    <property type="entry name" value="Cytochrome P450"/>
    <property type="match status" value="1"/>
</dbReference>
<keyword evidence="7" id="KW-0503">Monooxygenase</keyword>
<dbReference type="GO" id="GO:0004497">
    <property type="term" value="F:monooxygenase activity"/>
    <property type="evidence" value="ECO:0007669"/>
    <property type="project" value="UniProtKB-KW"/>
</dbReference>
<dbReference type="PRINTS" id="PR00465">
    <property type="entry name" value="EP450IV"/>
</dbReference>
<comment type="caution">
    <text evidence="10">The sequence shown here is derived from an EMBL/GenBank/DDBJ whole genome shotgun (WGS) entry which is preliminary data.</text>
</comment>
<dbReference type="Proteomes" id="UP000283895">
    <property type="component" value="Unassembled WGS sequence"/>
</dbReference>
<dbReference type="InterPro" id="IPR036396">
    <property type="entry name" value="Cyt_P450_sf"/>
</dbReference>
<evidence type="ECO:0000256" key="5">
    <source>
        <dbReference type="ARBA" id="ARBA00023002"/>
    </source>
</evidence>
<comment type="cofactor">
    <cofactor evidence="1 8">
        <name>heme</name>
        <dbReference type="ChEBI" id="CHEBI:30413"/>
    </cofactor>
</comment>
<dbReference type="InterPro" id="IPR002403">
    <property type="entry name" value="Cyt_P450_E_grp-IV"/>
</dbReference>